<evidence type="ECO:0000256" key="4">
    <source>
        <dbReference type="ARBA" id="ARBA00013297"/>
    </source>
</evidence>
<evidence type="ECO:0000256" key="8">
    <source>
        <dbReference type="ARBA" id="ARBA00025164"/>
    </source>
</evidence>
<keyword evidence="5 13" id="KW-0479">Metal-binding</keyword>
<dbReference type="EC" id="3.6.1.13" evidence="3"/>
<dbReference type="GO" id="GO:0047631">
    <property type="term" value="F:ADP-ribose diphosphatase activity"/>
    <property type="evidence" value="ECO:0007669"/>
    <property type="project" value="UniProtKB-EC"/>
</dbReference>
<evidence type="ECO:0000259" key="14">
    <source>
        <dbReference type="PROSITE" id="PS51462"/>
    </source>
</evidence>
<feature type="domain" description="Nudix hydrolase" evidence="14">
    <location>
        <begin position="42"/>
        <end position="181"/>
    </location>
</feature>
<evidence type="ECO:0000256" key="5">
    <source>
        <dbReference type="ARBA" id="ARBA00022723"/>
    </source>
</evidence>
<evidence type="ECO:0000256" key="10">
    <source>
        <dbReference type="ARBA" id="ARBA00030308"/>
    </source>
</evidence>
<feature type="binding site" evidence="13">
    <location>
        <position position="99"/>
    </location>
    <ligand>
        <name>Mg(2+)</name>
        <dbReference type="ChEBI" id="CHEBI:18420"/>
        <label>1</label>
    </ligand>
</feature>
<feature type="binding site" evidence="13">
    <location>
        <position position="152"/>
    </location>
    <ligand>
        <name>Mg(2+)</name>
        <dbReference type="ChEBI" id="CHEBI:18420"/>
        <label>1</label>
    </ligand>
</feature>
<dbReference type="PROSITE" id="PS51462">
    <property type="entry name" value="NUDIX"/>
    <property type="match status" value="1"/>
</dbReference>
<dbReference type="RefSeq" id="WP_109837431.1">
    <property type="nucleotide sequence ID" value="NZ_QGKM01000022.1"/>
</dbReference>
<dbReference type="SUPFAM" id="SSF55811">
    <property type="entry name" value="Nudix"/>
    <property type="match status" value="1"/>
</dbReference>
<dbReference type="Gene3D" id="3.90.79.10">
    <property type="entry name" value="Nucleoside Triphosphate Pyrophosphohydrolase"/>
    <property type="match status" value="1"/>
</dbReference>
<dbReference type="PANTHER" id="PTHR11839:SF5">
    <property type="entry name" value="ADP-RIBOSE PYROPHOSPHATASE"/>
    <property type="match status" value="1"/>
</dbReference>
<evidence type="ECO:0000256" key="11">
    <source>
        <dbReference type="ARBA" id="ARBA00033056"/>
    </source>
</evidence>
<accession>A0A317CND7</accession>
<evidence type="ECO:0000256" key="13">
    <source>
        <dbReference type="PIRSR" id="PIRSR604385-2"/>
    </source>
</evidence>
<dbReference type="PANTHER" id="PTHR11839">
    <property type="entry name" value="UDP/ADP-SUGAR PYROPHOSPHATASE"/>
    <property type="match status" value="1"/>
</dbReference>
<dbReference type="InterPro" id="IPR004385">
    <property type="entry name" value="NDP_pyrophosphatase"/>
</dbReference>
<dbReference type="OrthoDB" id="5292471at2"/>
<sequence>MQYKIISKHTPFKKFFQIDIYELRHELFAGGWSDVMTREIFERGQAVAVLLHDPSTDQLLLIEQFRPGAINDPDGPWMLEIVAGMVEPGETPQDVARREALEEADCSVGEMEFIMDFYPSAGGSTEMISLYYAAVDLSHVKTGIHGLESENEDIRTSIVPTQTVMQWLRQGKIKASLAIIALQWLALKQQK</sequence>
<dbReference type="GO" id="GO:0046872">
    <property type="term" value="F:metal ion binding"/>
    <property type="evidence" value="ECO:0007669"/>
    <property type="project" value="UniProtKB-KW"/>
</dbReference>
<comment type="similarity">
    <text evidence="2">Belongs to the Nudix hydrolase family. NudF subfamily.</text>
</comment>
<dbReference type="InterPro" id="IPR015797">
    <property type="entry name" value="NUDIX_hydrolase-like_dom_sf"/>
</dbReference>
<evidence type="ECO:0000313" key="15">
    <source>
        <dbReference type="EMBL" id="PWQ97830.1"/>
    </source>
</evidence>
<dbReference type="GO" id="GO:0005829">
    <property type="term" value="C:cytosol"/>
    <property type="evidence" value="ECO:0007669"/>
    <property type="project" value="TreeGrafter"/>
</dbReference>
<gene>
    <name evidence="15" type="primary">nudF</name>
    <name evidence="15" type="ORF">DKW60_09570</name>
</gene>
<dbReference type="GO" id="GO:0019693">
    <property type="term" value="P:ribose phosphate metabolic process"/>
    <property type="evidence" value="ECO:0007669"/>
    <property type="project" value="TreeGrafter"/>
</dbReference>
<keyword evidence="6 15" id="KW-0378">Hydrolase</keyword>
<feature type="binding site" evidence="13">
    <location>
        <position position="83"/>
    </location>
    <ligand>
        <name>Mg(2+)</name>
        <dbReference type="ChEBI" id="CHEBI:18420"/>
        <label>1</label>
    </ligand>
</feature>
<reference evidence="15 16" key="1">
    <citation type="submission" date="2018-05" db="EMBL/GenBank/DDBJ databases">
        <title>Leucothrix arctica sp. nov., isolated from Arctic seawater.</title>
        <authorList>
            <person name="Choi A."/>
            <person name="Baek K."/>
        </authorList>
    </citation>
    <scope>NUCLEOTIDE SEQUENCE [LARGE SCALE GENOMIC DNA]</scope>
    <source>
        <strain evidence="15 16">JCM 18388</strain>
    </source>
</reference>
<dbReference type="GO" id="GO:0019144">
    <property type="term" value="F:ADP-sugar diphosphatase activity"/>
    <property type="evidence" value="ECO:0007669"/>
    <property type="project" value="TreeGrafter"/>
</dbReference>
<comment type="caution">
    <text evidence="15">The sequence shown here is derived from an EMBL/GenBank/DDBJ whole genome shotgun (WGS) entry which is preliminary data.</text>
</comment>
<protein>
    <recommendedName>
        <fullName evidence="4">ADP-ribose pyrophosphatase</fullName>
        <ecNumber evidence="3">3.6.1.13</ecNumber>
    </recommendedName>
    <alternativeName>
        <fullName evidence="9">ADP-ribose diphosphatase</fullName>
    </alternativeName>
    <alternativeName>
        <fullName evidence="11">ADP-ribose phosphohydrolase</fullName>
    </alternativeName>
    <alternativeName>
        <fullName evidence="10">Adenosine diphosphoribose pyrophosphatase</fullName>
    </alternativeName>
</protein>
<dbReference type="CDD" id="cd24155">
    <property type="entry name" value="NUDIX_ADPRase"/>
    <property type="match status" value="1"/>
</dbReference>
<evidence type="ECO:0000256" key="2">
    <source>
        <dbReference type="ARBA" id="ARBA00007482"/>
    </source>
</evidence>
<proteinExistence type="inferred from homology"/>
<comment type="function">
    <text evidence="8">Acts on ADP-mannose and ADP-glucose as well as ADP-ribose. Prevents glycogen biosynthesis. The reaction catalyzed by this enzyme is a limiting step of the gluconeogenic process.</text>
</comment>
<name>A0A317CND7_9GAMM</name>
<evidence type="ECO:0000256" key="7">
    <source>
        <dbReference type="ARBA" id="ARBA00022842"/>
    </source>
</evidence>
<dbReference type="EMBL" id="QGKM01000022">
    <property type="protein sequence ID" value="PWQ97830.1"/>
    <property type="molecule type" value="Genomic_DNA"/>
</dbReference>
<comment type="cofactor">
    <cofactor evidence="1 13">
        <name>Mg(2+)</name>
        <dbReference type="ChEBI" id="CHEBI:18420"/>
    </cofactor>
</comment>
<dbReference type="InterPro" id="IPR000086">
    <property type="entry name" value="NUDIX_hydrolase_dom"/>
</dbReference>
<dbReference type="Pfam" id="PF00293">
    <property type="entry name" value="NUDIX"/>
    <property type="match status" value="1"/>
</dbReference>
<comment type="catalytic activity">
    <reaction evidence="12">
        <text>ADP-D-ribose + H2O = D-ribose 5-phosphate + AMP + 2 H(+)</text>
        <dbReference type="Rhea" id="RHEA:10412"/>
        <dbReference type="ChEBI" id="CHEBI:15377"/>
        <dbReference type="ChEBI" id="CHEBI:15378"/>
        <dbReference type="ChEBI" id="CHEBI:57967"/>
        <dbReference type="ChEBI" id="CHEBI:78346"/>
        <dbReference type="ChEBI" id="CHEBI:456215"/>
        <dbReference type="EC" id="3.6.1.13"/>
    </reaction>
</comment>
<dbReference type="Proteomes" id="UP000245539">
    <property type="component" value="Unassembled WGS sequence"/>
</dbReference>
<organism evidence="15 16">
    <name type="scientific">Leucothrix pacifica</name>
    <dbReference type="NCBI Taxonomy" id="1247513"/>
    <lineage>
        <taxon>Bacteria</taxon>
        <taxon>Pseudomonadati</taxon>
        <taxon>Pseudomonadota</taxon>
        <taxon>Gammaproteobacteria</taxon>
        <taxon>Thiotrichales</taxon>
        <taxon>Thiotrichaceae</taxon>
        <taxon>Leucothrix</taxon>
    </lineage>
</organism>
<dbReference type="AlphaFoldDB" id="A0A317CND7"/>
<evidence type="ECO:0000256" key="9">
    <source>
        <dbReference type="ARBA" id="ARBA00030162"/>
    </source>
</evidence>
<evidence type="ECO:0000256" key="12">
    <source>
        <dbReference type="ARBA" id="ARBA00049546"/>
    </source>
</evidence>
<keyword evidence="7 13" id="KW-0460">Magnesium</keyword>
<dbReference type="GO" id="GO:0006753">
    <property type="term" value="P:nucleoside phosphate metabolic process"/>
    <property type="evidence" value="ECO:0007669"/>
    <property type="project" value="TreeGrafter"/>
</dbReference>
<feature type="binding site" evidence="13">
    <location>
        <position position="103"/>
    </location>
    <ligand>
        <name>Mg(2+)</name>
        <dbReference type="ChEBI" id="CHEBI:18420"/>
        <label>1</label>
    </ligand>
</feature>
<evidence type="ECO:0000256" key="1">
    <source>
        <dbReference type="ARBA" id="ARBA00001946"/>
    </source>
</evidence>
<evidence type="ECO:0000313" key="16">
    <source>
        <dbReference type="Proteomes" id="UP000245539"/>
    </source>
</evidence>
<keyword evidence="16" id="KW-1185">Reference proteome</keyword>
<evidence type="ECO:0000256" key="6">
    <source>
        <dbReference type="ARBA" id="ARBA00022801"/>
    </source>
</evidence>
<evidence type="ECO:0000256" key="3">
    <source>
        <dbReference type="ARBA" id="ARBA00012453"/>
    </source>
</evidence>
<dbReference type="NCBIfam" id="TIGR00052">
    <property type="entry name" value="nudix-type nucleoside diphosphatase, YffH/AdpP family"/>
    <property type="match status" value="1"/>
</dbReference>